<gene>
    <name evidence="1" type="ORF">EVAR_57726_1</name>
</gene>
<accession>A0A4C1Y907</accession>
<evidence type="ECO:0000313" key="1">
    <source>
        <dbReference type="EMBL" id="GBP71342.1"/>
    </source>
</evidence>
<comment type="caution">
    <text evidence="1">The sequence shown here is derived from an EMBL/GenBank/DDBJ whole genome shotgun (WGS) entry which is preliminary data.</text>
</comment>
<name>A0A4C1Y907_EUMVA</name>
<evidence type="ECO:0000313" key="2">
    <source>
        <dbReference type="Proteomes" id="UP000299102"/>
    </source>
</evidence>
<proteinExistence type="predicted"/>
<dbReference type="Proteomes" id="UP000299102">
    <property type="component" value="Unassembled WGS sequence"/>
</dbReference>
<reference evidence="1 2" key="1">
    <citation type="journal article" date="2019" name="Commun. Biol.">
        <title>The bagworm genome reveals a unique fibroin gene that provides high tensile strength.</title>
        <authorList>
            <person name="Kono N."/>
            <person name="Nakamura H."/>
            <person name="Ohtoshi R."/>
            <person name="Tomita M."/>
            <person name="Numata K."/>
            <person name="Arakawa K."/>
        </authorList>
    </citation>
    <scope>NUCLEOTIDE SEQUENCE [LARGE SCALE GENOMIC DNA]</scope>
</reference>
<dbReference type="EMBL" id="BGZK01001104">
    <property type="protein sequence ID" value="GBP71342.1"/>
    <property type="molecule type" value="Genomic_DNA"/>
</dbReference>
<protein>
    <submittedName>
        <fullName evidence="1">Uncharacterized protein</fullName>
    </submittedName>
</protein>
<dbReference type="AlphaFoldDB" id="A0A4C1Y907"/>
<organism evidence="1 2">
    <name type="scientific">Eumeta variegata</name>
    <name type="common">Bagworm moth</name>
    <name type="synonym">Eumeta japonica</name>
    <dbReference type="NCBI Taxonomy" id="151549"/>
    <lineage>
        <taxon>Eukaryota</taxon>
        <taxon>Metazoa</taxon>
        <taxon>Ecdysozoa</taxon>
        <taxon>Arthropoda</taxon>
        <taxon>Hexapoda</taxon>
        <taxon>Insecta</taxon>
        <taxon>Pterygota</taxon>
        <taxon>Neoptera</taxon>
        <taxon>Endopterygota</taxon>
        <taxon>Lepidoptera</taxon>
        <taxon>Glossata</taxon>
        <taxon>Ditrysia</taxon>
        <taxon>Tineoidea</taxon>
        <taxon>Psychidae</taxon>
        <taxon>Oiketicinae</taxon>
        <taxon>Eumeta</taxon>
    </lineage>
</organism>
<keyword evidence="2" id="KW-1185">Reference proteome</keyword>
<sequence length="76" mass="8631">MANFELEGYQVHAIHRKDDSGTSISNTPKDQGGSRHLSQLLIKCAAFLASARCESKKDTKTVTHWTKRKRYFTSVF</sequence>